<accession>G0U1M1</accession>
<protein>
    <submittedName>
        <fullName evidence="1">Uncharacterized protein</fullName>
    </submittedName>
</protein>
<gene>
    <name evidence="1" type="ORF">TVY486_0805850</name>
</gene>
<feature type="non-terminal residue" evidence="1">
    <location>
        <position position="702"/>
    </location>
</feature>
<organism evidence="1">
    <name type="scientific">Trypanosoma vivax (strain Y486)</name>
    <dbReference type="NCBI Taxonomy" id="1055687"/>
    <lineage>
        <taxon>Eukaryota</taxon>
        <taxon>Discoba</taxon>
        <taxon>Euglenozoa</taxon>
        <taxon>Kinetoplastea</taxon>
        <taxon>Metakinetoplastina</taxon>
        <taxon>Trypanosomatida</taxon>
        <taxon>Trypanosomatidae</taxon>
        <taxon>Trypanosoma</taxon>
        <taxon>Duttonella</taxon>
    </lineage>
</organism>
<dbReference type="VEuPathDB" id="TriTrypDB:TvY486_0805850"/>
<dbReference type="AlphaFoldDB" id="G0U1M1"/>
<evidence type="ECO:0000313" key="1">
    <source>
        <dbReference type="EMBL" id="CCC49978.1"/>
    </source>
</evidence>
<proteinExistence type="predicted"/>
<dbReference type="EMBL" id="HE573024">
    <property type="protein sequence ID" value="CCC49978.1"/>
    <property type="molecule type" value="Genomic_DNA"/>
</dbReference>
<sequence length="702" mass="76740">MRSNGVCHIGNDTFLAAARDVTSEVFLVTSKLVEERVTSHKLSQQVRFNLREGLEATAEVRHSFHQSTNGIHLAAVSTSTREHYIIDVPSGRVCQFDTPGRVVSVAWHPENTVLLMLLLETGILLLVRIDSDILRVAFREEYQVSLWDLLLLCKGELLTNAALPSQIQQRRDRPGRRSMPRSLVPSVAFAEDGAPVNKVGSGSLRPCEGRDAGTSDNKVVPRTEGVRRAENNGVRKKSVMVRDVSVDEFSGQMGPLVPHGPVKHVSGNRASELVGMCVVPASSSLPVMLLVLCRTGDVFSVKIDDDGMPASVTKGYDGRVGVAEAETDAAFSDAVLRPCTHYLIRGSDDSARHCNVPLALGTALLDEDVGLHVIFVLYSSGVLRGFWFDEPDLLCRDLARQSMDLTIYLGAALPLDIGQAPDSNMLFGAQLVGIQTCGNVSLIRYGDSAYMCVWPVWSHTAEGWVYRTEATEGCQKLPVVGRDSKIPGVVTLRLPYVVKDASIGIGVNDILIFPEVLHPDSSHECRGPIIVKISSLIRTALYAQGEKFVLSYDAPPHAVKSKKGAGGDCGRETEKDSNATTITTTDGCGKTGTSSRQIEELLEQTALCCRQWLCGYPHEAVRDSTAVLAQGVWDFNEEMKKRQVALQKREEVLAARVERLLQMQTELSQTVARSKRVVFDAVVSRRGVDSLYEANETLGDIF</sequence>
<dbReference type="SUPFAM" id="SSF82171">
    <property type="entry name" value="DPP6 N-terminal domain-like"/>
    <property type="match status" value="1"/>
</dbReference>
<name>G0U1M1_TRYVY</name>
<reference evidence="1" key="1">
    <citation type="journal article" date="2012" name="Proc. Natl. Acad. Sci. U.S.A.">
        <title>Antigenic diversity is generated by distinct evolutionary mechanisms in African trypanosome species.</title>
        <authorList>
            <person name="Jackson A.P."/>
            <person name="Berry A."/>
            <person name="Aslett M."/>
            <person name="Allison H.C."/>
            <person name="Burton P."/>
            <person name="Vavrova-Anderson J."/>
            <person name="Brown R."/>
            <person name="Browne H."/>
            <person name="Corton N."/>
            <person name="Hauser H."/>
            <person name="Gamble J."/>
            <person name="Gilderthorp R."/>
            <person name="Marcello L."/>
            <person name="McQuillan J."/>
            <person name="Otto T.D."/>
            <person name="Quail M.A."/>
            <person name="Sanders M.J."/>
            <person name="van Tonder A."/>
            <person name="Ginger M.L."/>
            <person name="Field M.C."/>
            <person name="Barry J.D."/>
            <person name="Hertz-Fowler C."/>
            <person name="Berriman M."/>
        </authorList>
    </citation>
    <scope>NUCLEOTIDE SEQUENCE</scope>
    <source>
        <strain evidence="1">Y486</strain>
    </source>
</reference>